<proteinExistence type="inferred from homology"/>
<evidence type="ECO:0000256" key="8">
    <source>
        <dbReference type="SAM" id="Phobius"/>
    </source>
</evidence>
<keyword evidence="4" id="KW-1003">Cell membrane</keyword>
<evidence type="ECO:0000256" key="7">
    <source>
        <dbReference type="ARBA" id="ARBA00023136"/>
    </source>
</evidence>
<keyword evidence="7 8" id="KW-0472">Membrane</keyword>
<dbReference type="Pfam" id="PF12704">
    <property type="entry name" value="MacB_PCD"/>
    <property type="match status" value="1"/>
</dbReference>
<feature type="transmembrane region" description="Helical" evidence="8">
    <location>
        <begin position="377"/>
        <end position="397"/>
    </location>
</feature>
<feature type="domain" description="MacB-like periplasmic core" evidence="10">
    <location>
        <begin position="29"/>
        <end position="242"/>
    </location>
</feature>
<dbReference type="Proteomes" id="UP001320209">
    <property type="component" value="Chromosome"/>
</dbReference>
<feature type="transmembrane region" description="Helical" evidence="8">
    <location>
        <begin position="20"/>
        <end position="46"/>
    </location>
</feature>
<evidence type="ECO:0000256" key="2">
    <source>
        <dbReference type="ARBA" id="ARBA00005236"/>
    </source>
</evidence>
<reference evidence="11" key="1">
    <citation type="submission" date="2021-10" db="EMBL/GenBank/DDBJ databases">
        <title>Genome Sequence of The Candidatus Hydrogeosomobacter endosymbioticus, an Intracellular Bacterial Symbiont of the Anaerobic Ciliate GW7.</title>
        <authorList>
            <person name="Shiohama Y."/>
            <person name="Shinzato N."/>
        </authorList>
    </citation>
    <scope>NUCLEOTIDE SEQUENCE [LARGE SCALE GENOMIC DNA]</scope>
    <source>
        <strain evidence="11">200920</strain>
    </source>
</reference>
<keyword evidence="5 8" id="KW-0812">Transmembrane</keyword>
<dbReference type="RefSeq" id="WP_236865469.1">
    <property type="nucleotide sequence ID" value="NZ_AP025225.1"/>
</dbReference>
<feature type="transmembrane region" description="Helical" evidence="8">
    <location>
        <begin position="315"/>
        <end position="341"/>
    </location>
</feature>
<feature type="domain" description="ABC3 transporter permease C-terminal" evidence="9">
    <location>
        <begin position="274"/>
        <end position="407"/>
    </location>
</feature>
<evidence type="ECO:0000256" key="4">
    <source>
        <dbReference type="ARBA" id="ARBA00022475"/>
    </source>
</evidence>
<keyword evidence="12" id="KW-1185">Reference proteome</keyword>
<dbReference type="Pfam" id="PF02687">
    <property type="entry name" value="FtsX"/>
    <property type="match status" value="1"/>
</dbReference>
<evidence type="ECO:0000259" key="10">
    <source>
        <dbReference type="Pfam" id="PF12704"/>
    </source>
</evidence>
<dbReference type="InterPro" id="IPR003838">
    <property type="entry name" value="ABC3_permease_C"/>
</dbReference>
<dbReference type="PANTHER" id="PTHR30489">
    <property type="entry name" value="LIPOPROTEIN-RELEASING SYSTEM TRANSMEMBRANE PROTEIN LOLE"/>
    <property type="match status" value="1"/>
</dbReference>
<dbReference type="PANTHER" id="PTHR30489:SF0">
    <property type="entry name" value="LIPOPROTEIN-RELEASING SYSTEM TRANSMEMBRANE PROTEIN LOLE"/>
    <property type="match status" value="1"/>
</dbReference>
<dbReference type="InterPro" id="IPR051447">
    <property type="entry name" value="Lipoprotein-release_system"/>
</dbReference>
<evidence type="ECO:0000256" key="6">
    <source>
        <dbReference type="ARBA" id="ARBA00022989"/>
    </source>
</evidence>
<comment type="similarity">
    <text evidence="2">Belongs to the ABC-4 integral membrane protein family. LolC/E subfamily.</text>
</comment>
<keyword evidence="6 8" id="KW-1133">Transmembrane helix</keyword>
<dbReference type="InterPro" id="IPR011925">
    <property type="entry name" value="LolCE_TM"/>
</dbReference>
<evidence type="ECO:0000259" key="9">
    <source>
        <dbReference type="Pfam" id="PF02687"/>
    </source>
</evidence>
<dbReference type="EMBL" id="AP025225">
    <property type="protein sequence ID" value="BDB96069.1"/>
    <property type="molecule type" value="Genomic_DNA"/>
</dbReference>
<evidence type="ECO:0000256" key="1">
    <source>
        <dbReference type="ARBA" id="ARBA00004651"/>
    </source>
</evidence>
<evidence type="ECO:0000313" key="11">
    <source>
        <dbReference type="EMBL" id="BDB96069.1"/>
    </source>
</evidence>
<protein>
    <submittedName>
        <fullName evidence="11">Multidrug ABC transporter substrate-binding protein</fullName>
    </submittedName>
</protein>
<keyword evidence="3" id="KW-0813">Transport</keyword>
<organism evidence="11 12">
    <name type="scientific">Candidatus Hydrogenosomobacter endosymbioticus</name>
    <dbReference type="NCBI Taxonomy" id="2558174"/>
    <lineage>
        <taxon>Bacteria</taxon>
        <taxon>Pseudomonadati</taxon>
        <taxon>Pseudomonadota</taxon>
        <taxon>Alphaproteobacteria</taxon>
        <taxon>Holosporales</taxon>
        <taxon>Holosporaceae</taxon>
        <taxon>Candidatus Hydrogenosomobacter</taxon>
    </lineage>
</organism>
<evidence type="ECO:0000313" key="12">
    <source>
        <dbReference type="Proteomes" id="UP001320209"/>
    </source>
</evidence>
<accession>A0ABN6L2W6</accession>
<sequence length="414" mass="46293">MFLELVIAWRYLRSKNQDGFISVIAWFSFFGIFLGVATLIIVMSVMNGFKHELLSRVLGISSHLTVYSNNKKFDDYERLQKLLSDLPDVVSTSPLIEKQGLFMSSGGACGGIIHGTLKKDFIEKKMISEKLIRGSMNNFANDSQSAMIGSKLARKLGLEIGGQIRIMSADMSATAFGFIPKTRHFTVSAIFESGMYEYDSAFVFIPLKSAQEFFDLGNSISGLEVFVKDPSDMEYTKQEITRIVNPVRFFVHDWQQANSSIFGAIQVEKNVMFLILTLIVLVAVFNIVSCLVMLVKDKSKDIAILRTIGATQNSILRIFMFSGAYIGVIGTISGAISGLLFSYNIEKIRKIIEGATGTNLFREEIYFLSTLPSRVDVFQALTIILMALFFSVFATIYPARKAARLNPIEVLRYE</sequence>
<feature type="transmembrane region" description="Helical" evidence="8">
    <location>
        <begin position="271"/>
        <end position="295"/>
    </location>
</feature>
<name>A0ABN6L2W6_9PROT</name>
<gene>
    <name evidence="11" type="ORF">HYD_2020</name>
</gene>
<evidence type="ECO:0000256" key="5">
    <source>
        <dbReference type="ARBA" id="ARBA00022692"/>
    </source>
</evidence>
<comment type="subcellular location">
    <subcellularLocation>
        <location evidence="1">Cell membrane</location>
        <topology evidence="1">Multi-pass membrane protein</topology>
    </subcellularLocation>
</comment>
<evidence type="ECO:0000256" key="3">
    <source>
        <dbReference type="ARBA" id="ARBA00022448"/>
    </source>
</evidence>
<dbReference type="NCBIfam" id="TIGR02212">
    <property type="entry name" value="lolCE"/>
    <property type="match status" value="1"/>
</dbReference>
<dbReference type="InterPro" id="IPR025857">
    <property type="entry name" value="MacB_PCD"/>
</dbReference>